<dbReference type="InterPro" id="IPR012434">
    <property type="entry name" value="DUF1631"/>
</dbReference>
<proteinExistence type="predicted"/>
<evidence type="ECO:0000313" key="1">
    <source>
        <dbReference type="EMBL" id="XBP69130.1"/>
    </source>
</evidence>
<sequence length="782" mass="85813">MTTSSQAPTAAFQSCVDEVLRQSAFLIDRWSSKLVSAMYERSLAVHEPAERHQMQSAIAVLKKNRLMLEQGFSAKLKKAIADDAAAGTVRKSLNPRRSLSSVSFDELELMGDNQVQEAVESARLQQLVRLACESGLAGFSARLSTAQGFLVVKGDSNPLRPEVITLALIQLLQSLPVSSQTRACWLLDGAGIMGEELQALYVLLNDFLAGQGIEPAAYGVVGAPQGRIGRAWPTGRLEGFQASPDFPEPANTGYGKPEVVENETAQASRKPLLTLDHLHHLLVGDYENSSHEPTSFSDFGTEEFVHQDFSHTVPAALDVLTELEEKGLVSARTKLTRPAPSPPVAQLRARLKTDAKTLGQSLAIEVVGLMIEQMAHDERLLTPVRQVIASVEPAFLRLAVTDPRFFSDKTHPARRLLETVTSASLGYASENAPGFSEFMQNLQKVATLLAQSQVSDAQHFAELLQDFERSQNRNTPEHRQAQRLAVQALLQAEQRNLMAAKIAGEIRARPDFVEGNRIITAFLTGPWAQVMARERLAGQSETFGTSQAVFSLTLGDVLWSLDIGPVASHQKRLLKMIPDMLQSLRQGLASIDFPVEQSRPFFDQLMAVHRVALKARPEVPADLPKKTHVLEKMFAEAEDQDVAPLWMAPSEAQHSGFMEDWDGPSVVGEPRNDMLEPQDSVSAAISGLAGLGESIDLNLGDWVDLLVDMQWLRAQLTWVSPRSTLFMFTSEGGRKHSMTSHVLRHLLKLNLVKVISQQGVFEGALDSVARTAMQNSVQRKGG</sequence>
<dbReference type="EMBL" id="CP157675">
    <property type="protein sequence ID" value="XBP69130.1"/>
    <property type="molecule type" value="Genomic_DNA"/>
</dbReference>
<dbReference type="Pfam" id="PF07793">
    <property type="entry name" value="DUF1631"/>
    <property type="match status" value="1"/>
</dbReference>
<organism evidence="1">
    <name type="scientific">Polaromonas hydrogenivorans</name>
    <dbReference type="NCBI Taxonomy" id="335476"/>
    <lineage>
        <taxon>Bacteria</taxon>
        <taxon>Pseudomonadati</taxon>
        <taxon>Pseudomonadota</taxon>
        <taxon>Betaproteobacteria</taxon>
        <taxon>Burkholderiales</taxon>
        <taxon>Comamonadaceae</taxon>
        <taxon>Polaromonas</taxon>
    </lineage>
</organism>
<accession>A0AAU7LNB8</accession>
<reference evidence="1" key="1">
    <citation type="submission" date="2024-05" db="EMBL/GenBank/DDBJ databases">
        <authorList>
            <person name="Bunk B."/>
            <person name="Swiderski J."/>
            <person name="Sproer C."/>
            <person name="Thiel V."/>
        </authorList>
    </citation>
    <scope>NUCLEOTIDE SEQUENCE</scope>
    <source>
        <strain evidence="1">DSM 17735</strain>
    </source>
</reference>
<gene>
    <name evidence="1" type="ORF">ABLV49_14625</name>
</gene>
<dbReference type="RefSeq" id="WP_349277500.1">
    <property type="nucleotide sequence ID" value="NZ_CP157675.1"/>
</dbReference>
<protein>
    <submittedName>
        <fullName evidence="1">DUF1631 family protein</fullName>
    </submittedName>
</protein>
<dbReference type="AlphaFoldDB" id="A0AAU7LNB8"/>
<name>A0AAU7LNB8_9BURK</name>